<reference evidence="1 2" key="1">
    <citation type="journal article" date="2011" name="PLoS Pathog.">
        <title>Endophytic Life Strategies Decoded by Genome and Transcriptome Analyses of the Mutualistic Root Symbiont Piriformospora indica.</title>
        <authorList>
            <person name="Zuccaro A."/>
            <person name="Lahrmann U."/>
            <person name="Guldener U."/>
            <person name="Langen G."/>
            <person name="Pfiffi S."/>
            <person name="Biedenkopf D."/>
            <person name="Wong P."/>
            <person name="Samans B."/>
            <person name="Grimm C."/>
            <person name="Basiewicz M."/>
            <person name="Murat C."/>
            <person name="Martin F."/>
            <person name="Kogel K.H."/>
        </authorList>
    </citation>
    <scope>NUCLEOTIDE SEQUENCE [LARGE SCALE GENOMIC DNA]</scope>
    <source>
        <strain evidence="1 2">DSM 11827</strain>
    </source>
</reference>
<comment type="caution">
    <text evidence="1">The sequence shown here is derived from an EMBL/GenBank/DDBJ whole genome shotgun (WGS) entry which is preliminary data.</text>
</comment>
<dbReference type="HOGENOM" id="CLU_015287_1_0_1"/>
<dbReference type="InParanoid" id="G4THW2"/>
<dbReference type="OrthoDB" id="3258333at2759"/>
<evidence type="ECO:0000313" key="2">
    <source>
        <dbReference type="Proteomes" id="UP000007148"/>
    </source>
</evidence>
<proteinExistence type="predicted"/>
<sequence length="621" mass="71749">MEAQPAKWTEEQLLRRQVLAERLSRVWHIGNLNLDRNQLTLEYNDITRKLLALNDRRVDPLFTFPVEIWLQIINEILCQDTFWRRIKALQQLTAVSTRWRRLLTCEPSFWTQIDTSNASLQRLIMLCIERSRETEISVKGYFEDSAWRINMGPIIVPHSKRIRKLVCCYWTCSTGRPTRLLELFPATPALKSLVMHLEHITTGDSTTYSRSVGEFIQQNPQLADIQGASLGMLQPDSHPQLISVSLGCEATQMIPILQTLPNLRSVSFCPMEHHGGPQSFDSVSLRWTEVSYLQRNFSEGIRLISQMRSTLRQLHFSVDAQHLRSFLETIISLKSLEILKIELVVTEISSLLLYPLIDDPPVGDSSVREVKVVLLPPVRSAMERKFRGDAQTFWDWLFSCIPNTETLSLPFVYQGTMVPLVKLQNLREFCCPTPIRYRLHEFERCCHLRELNIHCATLTFHMLSSETVRKLTITFTETYPIAFWDFMWPSLTDLDLRLAFDSTDKSITFDLPILRSITVHGKLQPVTAVTKSLACDAYKLPSLEQLSFPHWYPELDILFILLERRLLSRKLTPVLRLTLTDAIPAHIRLPLVDRVHGFLTSRPTLFEFSLDARAQKSITHA</sequence>
<accession>G4THW2</accession>
<dbReference type="EMBL" id="CAFZ01000099">
    <property type="protein sequence ID" value="CCA70910.1"/>
    <property type="molecule type" value="Genomic_DNA"/>
</dbReference>
<evidence type="ECO:0008006" key="3">
    <source>
        <dbReference type="Google" id="ProtNLM"/>
    </source>
</evidence>
<organism evidence="1 2">
    <name type="scientific">Serendipita indica (strain DSM 11827)</name>
    <name type="common">Root endophyte fungus</name>
    <name type="synonym">Piriformospora indica</name>
    <dbReference type="NCBI Taxonomy" id="1109443"/>
    <lineage>
        <taxon>Eukaryota</taxon>
        <taxon>Fungi</taxon>
        <taxon>Dikarya</taxon>
        <taxon>Basidiomycota</taxon>
        <taxon>Agaricomycotina</taxon>
        <taxon>Agaricomycetes</taxon>
        <taxon>Sebacinales</taxon>
        <taxon>Serendipitaceae</taxon>
        <taxon>Serendipita</taxon>
    </lineage>
</organism>
<keyword evidence="2" id="KW-1185">Reference proteome</keyword>
<evidence type="ECO:0000313" key="1">
    <source>
        <dbReference type="EMBL" id="CCA70910.1"/>
    </source>
</evidence>
<dbReference type="Proteomes" id="UP000007148">
    <property type="component" value="Unassembled WGS sequence"/>
</dbReference>
<protein>
    <recommendedName>
        <fullName evidence="3">F-box domain-containing protein</fullName>
    </recommendedName>
</protein>
<gene>
    <name evidence="1" type="ORF">PIIN_04846</name>
</gene>
<name>G4THW2_SERID</name>
<dbReference type="AlphaFoldDB" id="G4THW2"/>